<dbReference type="SUPFAM" id="SSF51556">
    <property type="entry name" value="Metallo-dependent hydrolases"/>
    <property type="match status" value="1"/>
</dbReference>
<dbReference type="CDD" id="cd01320">
    <property type="entry name" value="ADA"/>
    <property type="match status" value="1"/>
</dbReference>
<comment type="cofactor">
    <cofactor evidence="1">
        <name>Zn(2+)</name>
        <dbReference type="ChEBI" id="CHEBI:29105"/>
    </cofactor>
</comment>
<proteinExistence type="inferred from homology"/>
<dbReference type="Proteomes" id="UP001226762">
    <property type="component" value="Unassembled WGS sequence"/>
</dbReference>
<dbReference type="PANTHER" id="PTHR43114">
    <property type="entry name" value="ADENINE DEAMINASE"/>
    <property type="match status" value="1"/>
</dbReference>
<evidence type="ECO:0000256" key="2">
    <source>
        <dbReference type="ARBA" id="ARBA00006676"/>
    </source>
</evidence>
<gene>
    <name evidence="7" type="ORF">NO357_08835</name>
</gene>
<dbReference type="GO" id="GO:0019239">
    <property type="term" value="F:deaminase activity"/>
    <property type="evidence" value="ECO:0007669"/>
    <property type="project" value="InterPro"/>
</dbReference>
<keyword evidence="8" id="KW-1185">Reference proteome</keyword>
<sequence>MSWRAFPKIELHLHLEGAAPPAFIRALSTEKSIDISKIFTEGGAYAFRDFQHFLKVYEAATCVLTTPRDFGRLTSAVLDTLAENGVVYAETFLSPEFCGGGDLHAWRDYLAEIEDAARLAESTHGLTLKGIVTHIRHFGPEAARPIALCAAETAGDFICGYGMAGDENVGRARDFAWAFDCAREAGLHLTSHAGEWGGPESIRDTLTDLRVERIGHGVAAIHDRALMETLADREIALEVCPGSNVALGIFPSFAAHPLAKLRDAGVKVTVSTDDPPFFHTSMTREYEALSRAFGWTETDFAELNQNALAAAFCDEDTRARVRDRLEAS</sequence>
<feature type="domain" description="Adenosine deaminase" evidence="6">
    <location>
        <begin position="7"/>
        <end position="326"/>
    </location>
</feature>
<reference evidence="7" key="2">
    <citation type="submission" date="2023-02" db="EMBL/GenBank/DDBJ databases">
        <title>'Rhodoalgimonas zhirmunskyi' gen. nov., isolated from a red alga.</title>
        <authorList>
            <person name="Nedashkovskaya O.I."/>
            <person name="Otstavnykh N.Y."/>
            <person name="Bystritskaya E.P."/>
            <person name="Balabanova L.A."/>
            <person name="Isaeva M.P."/>
        </authorList>
    </citation>
    <scope>NUCLEOTIDE SEQUENCE</scope>
    <source>
        <strain evidence="7">KCTC 52189</strain>
    </source>
</reference>
<evidence type="ECO:0000313" key="7">
    <source>
        <dbReference type="EMBL" id="MDQ2089999.1"/>
    </source>
</evidence>
<keyword evidence="3" id="KW-0479">Metal-binding</keyword>
<keyword evidence="4 7" id="KW-0378">Hydrolase</keyword>
<comment type="caution">
    <text evidence="7">The sequence shown here is derived from an EMBL/GenBank/DDBJ whole genome shotgun (WGS) entry which is preliminary data.</text>
</comment>
<evidence type="ECO:0000256" key="4">
    <source>
        <dbReference type="ARBA" id="ARBA00022801"/>
    </source>
</evidence>
<dbReference type="AlphaFoldDB" id="A0AAE3WCB1"/>
<dbReference type="NCBIfam" id="NF006848">
    <property type="entry name" value="PRK09358.1-3"/>
    <property type="match status" value="1"/>
</dbReference>
<dbReference type="EMBL" id="JANHAX010000002">
    <property type="protein sequence ID" value="MDQ2089999.1"/>
    <property type="molecule type" value="Genomic_DNA"/>
</dbReference>
<dbReference type="Gene3D" id="3.20.20.140">
    <property type="entry name" value="Metal-dependent hydrolases"/>
    <property type="match status" value="1"/>
</dbReference>
<evidence type="ECO:0000259" key="6">
    <source>
        <dbReference type="Pfam" id="PF00962"/>
    </source>
</evidence>
<evidence type="ECO:0000313" key="8">
    <source>
        <dbReference type="Proteomes" id="UP001226762"/>
    </source>
</evidence>
<comment type="similarity">
    <text evidence="2">Belongs to the metallo-dependent hydrolases superfamily. Adenosine and AMP deaminases family.</text>
</comment>
<organism evidence="7 8">
    <name type="scientific">Marimonas arenosa</name>
    <dbReference type="NCBI Taxonomy" id="1795305"/>
    <lineage>
        <taxon>Bacteria</taxon>
        <taxon>Pseudomonadati</taxon>
        <taxon>Pseudomonadota</taxon>
        <taxon>Alphaproteobacteria</taxon>
        <taxon>Rhodobacterales</taxon>
        <taxon>Paracoccaceae</taxon>
        <taxon>Marimonas</taxon>
    </lineage>
</organism>
<dbReference type="GO" id="GO:0046872">
    <property type="term" value="F:metal ion binding"/>
    <property type="evidence" value="ECO:0007669"/>
    <property type="project" value="UniProtKB-KW"/>
</dbReference>
<name>A0AAE3WCB1_9RHOB</name>
<protein>
    <submittedName>
        <fullName evidence="7">Adenosine deaminase</fullName>
        <ecNumber evidence="7">3.5.4.4</ecNumber>
    </submittedName>
</protein>
<dbReference type="InterPro" id="IPR032466">
    <property type="entry name" value="Metal_Hydrolase"/>
</dbReference>
<dbReference type="InterPro" id="IPR006330">
    <property type="entry name" value="Ado/ade_deaminase"/>
</dbReference>
<dbReference type="NCBIfam" id="TIGR01430">
    <property type="entry name" value="aden_deam"/>
    <property type="match status" value="1"/>
</dbReference>
<evidence type="ECO:0000256" key="3">
    <source>
        <dbReference type="ARBA" id="ARBA00022723"/>
    </source>
</evidence>
<reference evidence="7" key="1">
    <citation type="submission" date="2022-07" db="EMBL/GenBank/DDBJ databases">
        <authorList>
            <person name="Otstavnykh N."/>
            <person name="Isaeva M."/>
            <person name="Bystritskaya E."/>
        </authorList>
    </citation>
    <scope>NUCLEOTIDE SEQUENCE</scope>
    <source>
        <strain evidence="7">KCTC 52189</strain>
    </source>
</reference>
<dbReference type="Pfam" id="PF00962">
    <property type="entry name" value="A_deaminase"/>
    <property type="match status" value="1"/>
</dbReference>
<keyword evidence="5" id="KW-0862">Zinc</keyword>
<accession>A0AAE3WCB1</accession>
<evidence type="ECO:0000256" key="1">
    <source>
        <dbReference type="ARBA" id="ARBA00001947"/>
    </source>
</evidence>
<dbReference type="EC" id="3.5.4.4" evidence="7"/>
<dbReference type="GO" id="GO:0016814">
    <property type="term" value="F:hydrolase activity, acting on carbon-nitrogen (but not peptide) bonds, in cyclic amidines"/>
    <property type="evidence" value="ECO:0007669"/>
    <property type="project" value="UniProtKB-ARBA"/>
</dbReference>
<dbReference type="PANTHER" id="PTHR43114:SF6">
    <property type="entry name" value="ADENINE DEAMINASE"/>
    <property type="match status" value="1"/>
</dbReference>
<evidence type="ECO:0000256" key="5">
    <source>
        <dbReference type="ARBA" id="ARBA00022833"/>
    </source>
</evidence>
<dbReference type="InterPro" id="IPR001365">
    <property type="entry name" value="A_deaminase_dom"/>
</dbReference>
<dbReference type="RefSeq" id="WP_306735266.1">
    <property type="nucleotide sequence ID" value="NZ_JANHAX010000002.1"/>
</dbReference>